<evidence type="ECO:0008006" key="3">
    <source>
        <dbReference type="Google" id="ProtNLM"/>
    </source>
</evidence>
<dbReference type="AlphaFoldDB" id="A0A3E0W959"/>
<evidence type="ECO:0000313" key="2">
    <source>
        <dbReference type="Proteomes" id="UP000257080"/>
    </source>
</evidence>
<name>A0A3E0W959_9MICO</name>
<proteinExistence type="predicted"/>
<accession>A0A3E0W959</accession>
<dbReference type="Proteomes" id="UP000257080">
    <property type="component" value="Unassembled WGS sequence"/>
</dbReference>
<dbReference type="PANTHER" id="PTHR30528">
    <property type="entry name" value="CYTOPLASMIC PROTEIN"/>
    <property type="match status" value="1"/>
</dbReference>
<evidence type="ECO:0000313" key="1">
    <source>
        <dbReference type="EMBL" id="RFA26495.1"/>
    </source>
</evidence>
<dbReference type="RefSeq" id="WP_116418951.1">
    <property type="nucleotide sequence ID" value="NZ_NBXC01000019.1"/>
</dbReference>
<gene>
    <name evidence="1" type="ORF">B7R25_10765</name>
</gene>
<protein>
    <recommendedName>
        <fullName evidence="3">Cytoplasmic protein</fullName>
    </recommendedName>
</protein>
<comment type="caution">
    <text evidence="1">The sequence shown here is derived from an EMBL/GenBank/DDBJ whole genome shotgun (WGS) entry which is preliminary data.</text>
</comment>
<organism evidence="1 2">
    <name type="scientific">Subtercola boreus</name>
    <dbReference type="NCBI Taxonomy" id="120213"/>
    <lineage>
        <taxon>Bacteria</taxon>
        <taxon>Bacillati</taxon>
        <taxon>Actinomycetota</taxon>
        <taxon>Actinomycetes</taxon>
        <taxon>Micrococcales</taxon>
        <taxon>Microbacteriaceae</taxon>
        <taxon>Subtercola</taxon>
    </lineage>
</organism>
<reference evidence="1 2" key="1">
    <citation type="submission" date="2017-04" db="EMBL/GenBank/DDBJ databases">
        <title>Comparative genome analysis of Subtercola boreus.</title>
        <authorList>
            <person name="Cho Y.-J."/>
            <person name="Cho A."/>
            <person name="Kim O.-S."/>
            <person name="Lee J.-I."/>
        </authorList>
    </citation>
    <scope>NUCLEOTIDE SEQUENCE [LARGE SCALE GENOMIC DNA]</scope>
    <source>
        <strain evidence="1 2">P28004</strain>
    </source>
</reference>
<dbReference type="Pfam" id="PF06224">
    <property type="entry name" value="AlkZ-like"/>
    <property type="match status" value="1"/>
</dbReference>
<sequence>MVDPMSAGLARRVALGAQGFGSPAAGSATSAPGLRQLTPLVSKLALLQIDSVNVFERSHYLPVFARLGAYPKAELDRLTYGPRMIEYWAHVASFIPLTTLPLLAWRMDDYRASALADANSWANANPRMIAWLKSELAEKGPMPASAIEHESNRRNGPWWGWSDVKIGLETLFRWGEVVAAGRTRFERSYGLPEQMLPEAILAALAERSFLGGAGGAAADGAAAVGAGAAGLARAESMRELVSLSARALGVGTVGDLADYFRLKTADALPAIRALEDTGELLPVAVDGWGRPSWLHRDARLPRRIEAAAVLSPFDPVVWRRERAERLFDFHYRIEIYTPEPKRIFGYYVLPVLIDERVVGRVDLKSDRKAGILRVPSAWIEPRVSPADHPAIAARLATVLHTAAAWQNLDAVTPTLPLRGTFATPSPPP</sequence>
<dbReference type="InterPro" id="IPR009351">
    <property type="entry name" value="AlkZ-like"/>
</dbReference>
<dbReference type="EMBL" id="NBXE01000024">
    <property type="protein sequence ID" value="RFA26495.1"/>
    <property type="molecule type" value="Genomic_DNA"/>
</dbReference>
<dbReference type="PANTHER" id="PTHR30528:SF0">
    <property type="entry name" value="CYTOPLASMIC PROTEIN"/>
    <property type="match status" value="1"/>
</dbReference>
<dbReference type="OrthoDB" id="9787207at2"/>